<keyword evidence="4" id="KW-0804">Transcription</keyword>
<keyword evidence="2" id="KW-0805">Transcription regulation</keyword>
<dbReference type="Pfam" id="PF08493">
    <property type="entry name" value="AflR"/>
    <property type="match status" value="1"/>
</dbReference>
<dbReference type="GO" id="GO:0009893">
    <property type="term" value="P:positive regulation of metabolic process"/>
    <property type="evidence" value="ECO:0007669"/>
    <property type="project" value="UniProtKB-ARBA"/>
</dbReference>
<evidence type="ECO:0000256" key="4">
    <source>
        <dbReference type="ARBA" id="ARBA00023163"/>
    </source>
</evidence>
<evidence type="ECO:0000259" key="7">
    <source>
        <dbReference type="PROSITE" id="PS50048"/>
    </source>
</evidence>
<feature type="domain" description="Zn(2)-C6 fungal-type" evidence="7">
    <location>
        <begin position="26"/>
        <end position="56"/>
    </location>
</feature>
<feature type="compositionally biased region" description="Basic residues" evidence="6">
    <location>
        <begin position="11"/>
        <end position="23"/>
    </location>
</feature>
<dbReference type="SMART" id="SM00066">
    <property type="entry name" value="GAL4"/>
    <property type="match status" value="1"/>
</dbReference>
<name>A0A5N5XC81_9EURO</name>
<protein>
    <recommendedName>
        <fullName evidence="7">Zn(2)-C6 fungal-type domain-containing protein</fullName>
    </recommendedName>
</protein>
<organism evidence="8 9">
    <name type="scientific">Aspergillus leporis</name>
    <dbReference type="NCBI Taxonomy" id="41062"/>
    <lineage>
        <taxon>Eukaryota</taxon>
        <taxon>Fungi</taxon>
        <taxon>Dikarya</taxon>
        <taxon>Ascomycota</taxon>
        <taxon>Pezizomycotina</taxon>
        <taxon>Eurotiomycetes</taxon>
        <taxon>Eurotiomycetidae</taxon>
        <taxon>Eurotiales</taxon>
        <taxon>Aspergillaceae</taxon>
        <taxon>Aspergillus</taxon>
        <taxon>Aspergillus subgen. Circumdati</taxon>
    </lineage>
</organism>
<dbReference type="PROSITE" id="PS00463">
    <property type="entry name" value="ZN2_CY6_FUNGAL_1"/>
    <property type="match status" value="1"/>
</dbReference>
<dbReference type="Pfam" id="PF00172">
    <property type="entry name" value="Zn_clus"/>
    <property type="match status" value="1"/>
</dbReference>
<keyword evidence="9" id="KW-1185">Reference proteome</keyword>
<dbReference type="PRINTS" id="PR00755">
    <property type="entry name" value="AFLATOXINBRP"/>
</dbReference>
<dbReference type="CDD" id="cd00067">
    <property type="entry name" value="GAL4"/>
    <property type="match status" value="1"/>
</dbReference>
<dbReference type="InterPro" id="IPR013700">
    <property type="entry name" value="AflR"/>
</dbReference>
<dbReference type="EMBL" id="ML732159">
    <property type="protein sequence ID" value="KAB8078291.1"/>
    <property type="molecule type" value="Genomic_DNA"/>
</dbReference>
<evidence type="ECO:0000313" key="8">
    <source>
        <dbReference type="EMBL" id="KAB8078291.1"/>
    </source>
</evidence>
<evidence type="ECO:0000256" key="2">
    <source>
        <dbReference type="ARBA" id="ARBA00023015"/>
    </source>
</evidence>
<keyword evidence="3" id="KW-0238">DNA-binding</keyword>
<accession>A0A5N5XC81</accession>
<sequence>MDQSTRGPANRLHKDRPQPPKRLRSTCDRCTMLKVRCDKRKPRCERCESVQQQCVYGPYRWKGRTAATHSAVPKPCLCSAAPGVPPKALESFSQAETKSMPADAIPTPESPVNAFPDFPLFPELESFTFDFQGQLDGICIGFSDDDGRDLADDTSGMAAYMGTVSDSISHANESQLAASRLGSETHAVIDSGRSGSYFSSPMPQALRGPCLCFGRVFSILQEMYRAESTCQIESGSGLPSSDQILKTNRTTVQSLVKLLSSDCASCFGDTSMLFLVATVISKALSWYKVVFNRIAQSLPAKSSVDIERPTTVTPIHFGDFKLDFVAEQRISAQFLLCELQSVQKLLGCLGESALCRIHNGREPMDSLIEAACQFLSSTMTNLTSKVDGFCVSKPSATSF</sequence>
<dbReference type="GO" id="GO:0008270">
    <property type="term" value="F:zinc ion binding"/>
    <property type="evidence" value="ECO:0007669"/>
    <property type="project" value="InterPro"/>
</dbReference>
<keyword evidence="5" id="KW-0539">Nucleus</keyword>
<evidence type="ECO:0000256" key="5">
    <source>
        <dbReference type="ARBA" id="ARBA00023242"/>
    </source>
</evidence>
<evidence type="ECO:0000256" key="1">
    <source>
        <dbReference type="ARBA" id="ARBA00022723"/>
    </source>
</evidence>
<gene>
    <name evidence="8" type="ORF">BDV29DRAFT_187995</name>
</gene>
<dbReference type="GO" id="GO:0045122">
    <property type="term" value="P:aflatoxin biosynthetic process"/>
    <property type="evidence" value="ECO:0007669"/>
    <property type="project" value="InterPro"/>
</dbReference>
<dbReference type="Proteomes" id="UP000326565">
    <property type="component" value="Unassembled WGS sequence"/>
</dbReference>
<dbReference type="PROSITE" id="PS50048">
    <property type="entry name" value="ZN2_CY6_FUNGAL_2"/>
    <property type="match status" value="1"/>
</dbReference>
<dbReference type="InterPro" id="IPR036864">
    <property type="entry name" value="Zn2-C6_fun-type_DNA-bd_sf"/>
</dbReference>
<dbReference type="AlphaFoldDB" id="A0A5N5XC81"/>
<dbReference type="InterPro" id="IPR001138">
    <property type="entry name" value="Zn2Cys6_DnaBD"/>
</dbReference>
<evidence type="ECO:0000313" key="9">
    <source>
        <dbReference type="Proteomes" id="UP000326565"/>
    </source>
</evidence>
<feature type="region of interest" description="Disordered" evidence="6">
    <location>
        <begin position="1"/>
        <end position="23"/>
    </location>
</feature>
<evidence type="ECO:0000256" key="3">
    <source>
        <dbReference type="ARBA" id="ARBA00023125"/>
    </source>
</evidence>
<keyword evidence="1" id="KW-0479">Metal-binding</keyword>
<dbReference type="OrthoDB" id="2740448at2759"/>
<dbReference type="GO" id="GO:0003677">
    <property type="term" value="F:DNA binding"/>
    <property type="evidence" value="ECO:0007669"/>
    <property type="project" value="UniProtKB-KW"/>
</dbReference>
<dbReference type="GO" id="GO:0005634">
    <property type="term" value="C:nucleus"/>
    <property type="evidence" value="ECO:0007669"/>
    <property type="project" value="InterPro"/>
</dbReference>
<evidence type="ECO:0000256" key="6">
    <source>
        <dbReference type="SAM" id="MobiDB-lite"/>
    </source>
</evidence>
<dbReference type="Gene3D" id="4.10.240.10">
    <property type="entry name" value="Zn(2)-C6 fungal-type DNA-binding domain"/>
    <property type="match status" value="1"/>
</dbReference>
<proteinExistence type="predicted"/>
<dbReference type="GO" id="GO:0000981">
    <property type="term" value="F:DNA-binding transcription factor activity, RNA polymerase II-specific"/>
    <property type="evidence" value="ECO:0007669"/>
    <property type="project" value="InterPro"/>
</dbReference>
<dbReference type="SUPFAM" id="SSF57701">
    <property type="entry name" value="Zn2/Cys6 DNA-binding domain"/>
    <property type="match status" value="1"/>
</dbReference>
<reference evidence="8 9" key="1">
    <citation type="submission" date="2019-04" db="EMBL/GenBank/DDBJ databases">
        <title>Friends and foes A comparative genomics study of 23 Aspergillus species from section Flavi.</title>
        <authorList>
            <consortium name="DOE Joint Genome Institute"/>
            <person name="Kjaerbolling I."/>
            <person name="Vesth T."/>
            <person name="Frisvad J.C."/>
            <person name="Nybo J.L."/>
            <person name="Theobald S."/>
            <person name="Kildgaard S."/>
            <person name="Isbrandt T."/>
            <person name="Kuo A."/>
            <person name="Sato A."/>
            <person name="Lyhne E.K."/>
            <person name="Kogle M.E."/>
            <person name="Wiebenga A."/>
            <person name="Kun R.S."/>
            <person name="Lubbers R.J."/>
            <person name="Makela M.R."/>
            <person name="Barry K."/>
            <person name="Chovatia M."/>
            <person name="Clum A."/>
            <person name="Daum C."/>
            <person name="Haridas S."/>
            <person name="He G."/>
            <person name="LaButti K."/>
            <person name="Lipzen A."/>
            <person name="Mondo S."/>
            <person name="Riley R."/>
            <person name="Salamov A."/>
            <person name="Simmons B.A."/>
            <person name="Magnuson J.K."/>
            <person name="Henrissat B."/>
            <person name="Mortensen U.H."/>
            <person name="Larsen T.O."/>
            <person name="Devries R.P."/>
            <person name="Grigoriev I.V."/>
            <person name="Machida M."/>
            <person name="Baker S.E."/>
            <person name="Andersen M.R."/>
        </authorList>
    </citation>
    <scope>NUCLEOTIDE SEQUENCE [LARGE SCALE GENOMIC DNA]</scope>
    <source>
        <strain evidence="8 9">CBS 151.66</strain>
    </source>
</reference>